<keyword evidence="1" id="KW-0472">Membrane</keyword>
<feature type="transmembrane region" description="Helical" evidence="1">
    <location>
        <begin position="16"/>
        <end position="37"/>
    </location>
</feature>
<organism evidence="2 3">
    <name type="scientific">Tenacibaculum pelagium</name>
    <dbReference type="NCBI Taxonomy" id="2759527"/>
    <lineage>
        <taxon>Bacteria</taxon>
        <taxon>Pseudomonadati</taxon>
        <taxon>Bacteroidota</taxon>
        <taxon>Flavobacteriia</taxon>
        <taxon>Flavobacteriales</taxon>
        <taxon>Flavobacteriaceae</taxon>
        <taxon>Tenacibaculum</taxon>
    </lineage>
</organism>
<gene>
    <name evidence="2" type="ORF">H3Z83_04070</name>
</gene>
<name>A0A839AMV3_9FLAO</name>
<dbReference type="AlphaFoldDB" id="A0A839AMV3"/>
<dbReference type="RefSeq" id="WP_182124184.1">
    <property type="nucleotide sequence ID" value="NZ_JACGLS010000001.1"/>
</dbReference>
<evidence type="ECO:0000313" key="2">
    <source>
        <dbReference type="EMBL" id="MBA6155700.1"/>
    </source>
</evidence>
<keyword evidence="3" id="KW-1185">Reference proteome</keyword>
<feature type="transmembrane region" description="Helical" evidence="1">
    <location>
        <begin position="119"/>
        <end position="139"/>
    </location>
</feature>
<feature type="transmembrane region" description="Helical" evidence="1">
    <location>
        <begin position="81"/>
        <end position="99"/>
    </location>
</feature>
<accession>A0A839AMV3</accession>
<dbReference type="Proteomes" id="UP000563906">
    <property type="component" value="Unassembled WGS sequence"/>
</dbReference>
<comment type="caution">
    <text evidence="2">The sequence shown here is derived from an EMBL/GenBank/DDBJ whole genome shotgun (WGS) entry which is preliminary data.</text>
</comment>
<dbReference type="EMBL" id="JACGLS010000001">
    <property type="protein sequence ID" value="MBA6155700.1"/>
    <property type="molecule type" value="Genomic_DNA"/>
</dbReference>
<feature type="transmembrane region" description="Helical" evidence="1">
    <location>
        <begin position="235"/>
        <end position="254"/>
    </location>
</feature>
<protein>
    <submittedName>
        <fullName evidence="2">Uncharacterized protein</fullName>
    </submittedName>
</protein>
<reference evidence="2 3" key="1">
    <citation type="submission" date="2020-07" db="EMBL/GenBank/DDBJ databases">
        <title>Bacterium isolated from marine sediment.</title>
        <authorList>
            <person name="Shang D."/>
            <person name="Du Z.-J."/>
        </authorList>
    </citation>
    <scope>NUCLEOTIDE SEQUENCE [LARGE SCALE GENOMIC DNA]</scope>
    <source>
        <strain evidence="2 3">S7007</strain>
    </source>
</reference>
<keyword evidence="1" id="KW-0812">Transmembrane</keyword>
<proteinExistence type="predicted"/>
<keyword evidence="1" id="KW-1133">Transmembrane helix</keyword>
<evidence type="ECO:0000313" key="3">
    <source>
        <dbReference type="Proteomes" id="UP000563906"/>
    </source>
</evidence>
<feature type="transmembrane region" description="Helical" evidence="1">
    <location>
        <begin position="57"/>
        <end position="74"/>
    </location>
</feature>
<feature type="transmembrane region" description="Helical" evidence="1">
    <location>
        <begin position="151"/>
        <end position="170"/>
    </location>
</feature>
<feature type="transmembrane region" description="Helical" evidence="1">
    <location>
        <begin position="204"/>
        <end position="223"/>
    </location>
</feature>
<evidence type="ECO:0000256" key="1">
    <source>
        <dbReference type="SAM" id="Phobius"/>
    </source>
</evidence>
<sequence length="265" mass="30143">MFLKQILNTVKKQSPILFGIVLIHFVFILISLIGLFIDDRSLMGVNVWTKPLKFSVSGGIYILTIGYFITLYPFSKRKKDILNNIVSWTMLIEFGIIIYQASRGVQSHYNKDTNFDALLFAGMGLMVLINFFIMLFFIFETIRLKLRTTRSIQFAILLGWIIIVVGSWIGQQMINQMSHNVGIADGGAGLPLVNWSTIAGDLRVAHFFGLHGLQIIPLFALWLSNKWKAANKYQIITVFAFGLIYSSWIGYTFYQAKQAIPLINL</sequence>